<dbReference type="GO" id="GO:0005634">
    <property type="term" value="C:nucleus"/>
    <property type="evidence" value="ECO:0007669"/>
    <property type="project" value="TreeGrafter"/>
</dbReference>
<keyword evidence="4" id="KW-0479">Metal-binding</keyword>
<dbReference type="PROSITE" id="PS50011">
    <property type="entry name" value="PROTEIN_KINASE_DOM"/>
    <property type="match status" value="1"/>
</dbReference>
<keyword evidence="7 13" id="KW-0067">ATP-binding</keyword>
<dbReference type="SMART" id="SM00220">
    <property type="entry name" value="S_TKc"/>
    <property type="match status" value="1"/>
</dbReference>
<dbReference type="GO" id="GO:0005737">
    <property type="term" value="C:cytoplasm"/>
    <property type="evidence" value="ECO:0007669"/>
    <property type="project" value="TreeGrafter"/>
</dbReference>
<reference evidence="16 17" key="1">
    <citation type="submission" date="2015-09" db="EMBL/GenBank/DDBJ databases">
        <title>Draft genome of the scarab beetle Oryctes borbonicus.</title>
        <authorList>
            <person name="Meyer J.M."/>
            <person name="Markov G.V."/>
            <person name="Baskaran P."/>
            <person name="Herrmann M."/>
            <person name="Sommer R.J."/>
            <person name="Roedelsperger C."/>
        </authorList>
    </citation>
    <scope>NUCLEOTIDE SEQUENCE [LARGE SCALE GENOMIC DNA]</scope>
    <source>
        <strain evidence="16">OB123</strain>
        <tissue evidence="16">Whole animal</tissue>
    </source>
</reference>
<feature type="domain" description="Protein kinase" evidence="15">
    <location>
        <begin position="117"/>
        <end position="367"/>
    </location>
</feature>
<evidence type="ECO:0000256" key="3">
    <source>
        <dbReference type="ARBA" id="ARBA00022679"/>
    </source>
</evidence>
<dbReference type="PANTHER" id="PTHR11042:SF183">
    <property type="entry name" value="MEMBRANE-ASSOCIATED TYROSINE- AND THREONINE-SPECIFIC CDC2-INHIBITORY KINASE"/>
    <property type="match status" value="1"/>
</dbReference>
<name>A0A0T6B7W2_9SCAR</name>
<sequence>GVCGDICGAVLSFFGELRRKIVIKHSNYKMNTRNKVRRATTSEVVTQRLVTKKEMESMNSKPCPSKPQRGYVLAEDLKRKIYSKGNGAAKAINFTRPTFLSSCYDSKSKVSYLGQLFMVCECIGEGSFGVVYKAFNREDRLSYAIKLVKKHTSEAANYDEIRCLEKIGEHENLVTFYLAWEEKNIIYMQLELCALSLATYTKTNHKLVNSQLWDIFTDMLYAIQHLHRNSLVHLDIKPDNIMMSEDGRYKLGDFGLLMNLNEAPASLALKAAHTSEGDAKYLAKEVLEGVYSRAADIFSLGISMLELASDVILPGNGPLWHSLRDGTFCSEYFRLVPSRLRSVITKMMVPYSEDRPVVDTILGFNSIKKATEERHQKSRTNYYAIWRSQNIDEEVQPIAVCLNPRNTPPREENSDDEGMGVEPLNASACVTPPKCVSQVILYTI</sequence>
<dbReference type="Gene3D" id="3.30.200.20">
    <property type="entry name" value="Phosphorylase Kinase, domain 1"/>
    <property type="match status" value="1"/>
</dbReference>
<comment type="catalytic activity">
    <reaction evidence="12">
        <text>L-seryl-[protein] + ATP = O-phospho-L-seryl-[protein] + ADP + H(+)</text>
        <dbReference type="Rhea" id="RHEA:17989"/>
        <dbReference type="Rhea" id="RHEA-COMP:9863"/>
        <dbReference type="Rhea" id="RHEA-COMP:11604"/>
        <dbReference type="ChEBI" id="CHEBI:15378"/>
        <dbReference type="ChEBI" id="CHEBI:29999"/>
        <dbReference type="ChEBI" id="CHEBI:30616"/>
        <dbReference type="ChEBI" id="CHEBI:83421"/>
        <dbReference type="ChEBI" id="CHEBI:456216"/>
        <dbReference type="EC" id="2.7.11.1"/>
    </reaction>
</comment>
<dbReference type="InterPro" id="IPR008271">
    <property type="entry name" value="Ser/Thr_kinase_AS"/>
</dbReference>
<dbReference type="PROSITE" id="PS00107">
    <property type="entry name" value="PROTEIN_KINASE_ATP"/>
    <property type="match status" value="1"/>
</dbReference>
<keyword evidence="17" id="KW-1185">Reference proteome</keyword>
<keyword evidence="3" id="KW-0808">Transferase</keyword>
<protein>
    <recommendedName>
        <fullName evidence="1">non-specific serine/threonine protein kinase</fullName>
        <ecNumber evidence="1">2.7.11.1</ecNumber>
    </recommendedName>
</protein>
<dbReference type="InterPro" id="IPR017441">
    <property type="entry name" value="Protein_kinase_ATP_BS"/>
</dbReference>
<evidence type="ECO:0000256" key="8">
    <source>
        <dbReference type="ARBA" id="ARBA00022842"/>
    </source>
</evidence>
<dbReference type="EC" id="2.7.11.1" evidence="1"/>
<dbReference type="Pfam" id="PF00069">
    <property type="entry name" value="Pkinase"/>
    <property type="match status" value="1"/>
</dbReference>
<evidence type="ECO:0000256" key="10">
    <source>
        <dbReference type="ARBA" id="ARBA00037982"/>
    </source>
</evidence>
<organism evidence="16 17">
    <name type="scientific">Oryctes borbonicus</name>
    <dbReference type="NCBI Taxonomy" id="1629725"/>
    <lineage>
        <taxon>Eukaryota</taxon>
        <taxon>Metazoa</taxon>
        <taxon>Ecdysozoa</taxon>
        <taxon>Arthropoda</taxon>
        <taxon>Hexapoda</taxon>
        <taxon>Insecta</taxon>
        <taxon>Pterygota</taxon>
        <taxon>Neoptera</taxon>
        <taxon>Endopterygota</taxon>
        <taxon>Coleoptera</taxon>
        <taxon>Polyphaga</taxon>
        <taxon>Scarabaeiformia</taxon>
        <taxon>Scarabaeidae</taxon>
        <taxon>Dynastinae</taxon>
        <taxon>Oryctes</taxon>
    </lineage>
</organism>
<dbReference type="PROSITE" id="PS00108">
    <property type="entry name" value="PROTEIN_KINASE_ST"/>
    <property type="match status" value="1"/>
</dbReference>
<evidence type="ECO:0000256" key="7">
    <source>
        <dbReference type="ARBA" id="ARBA00022840"/>
    </source>
</evidence>
<dbReference type="GO" id="GO:0046872">
    <property type="term" value="F:metal ion binding"/>
    <property type="evidence" value="ECO:0007669"/>
    <property type="project" value="UniProtKB-KW"/>
</dbReference>
<evidence type="ECO:0000256" key="11">
    <source>
        <dbReference type="ARBA" id="ARBA00047899"/>
    </source>
</evidence>
<feature type="non-terminal residue" evidence="16">
    <location>
        <position position="1"/>
    </location>
</feature>
<dbReference type="GO" id="GO:0051321">
    <property type="term" value="P:meiotic cell cycle"/>
    <property type="evidence" value="ECO:0007669"/>
    <property type="project" value="TreeGrafter"/>
</dbReference>
<dbReference type="Gene3D" id="1.10.510.10">
    <property type="entry name" value="Transferase(Phosphotransferase) domain 1"/>
    <property type="match status" value="1"/>
</dbReference>
<evidence type="ECO:0000259" key="15">
    <source>
        <dbReference type="PROSITE" id="PS50011"/>
    </source>
</evidence>
<evidence type="ECO:0000313" key="16">
    <source>
        <dbReference type="EMBL" id="KRT83443.1"/>
    </source>
</evidence>
<keyword evidence="5 13" id="KW-0547">Nucleotide-binding</keyword>
<dbReference type="Proteomes" id="UP000051574">
    <property type="component" value="Unassembled WGS sequence"/>
</dbReference>
<evidence type="ECO:0000256" key="13">
    <source>
        <dbReference type="PROSITE-ProRule" id="PRU10141"/>
    </source>
</evidence>
<dbReference type="InterPro" id="IPR050339">
    <property type="entry name" value="CC_SR_Kinase"/>
</dbReference>
<dbReference type="GO" id="GO:0004674">
    <property type="term" value="F:protein serine/threonine kinase activity"/>
    <property type="evidence" value="ECO:0007669"/>
    <property type="project" value="UniProtKB-KW"/>
</dbReference>
<dbReference type="AlphaFoldDB" id="A0A0T6B7W2"/>
<evidence type="ECO:0000256" key="9">
    <source>
        <dbReference type="ARBA" id="ARBA00023306"/>
    </source>
</evidence>
<dbReference type="PANTHER" id="PTHR11042">
    <property type="entry name" value="EUKARYOTIC TRANSLATION INITIATION FACTOR 2-ALPHA KINASE EIF2-ALPHA KINASE -RELATED"/>
    <property type="match status" value="1"/>
</dbReference>
<evidence type="ECO:0000256" key="1">
    <source>
        <dbReference type="ARBA" id="ARBA00012513"/>
    </source>
</evidence>
<dbReference type="EMBL" id="LJIG01009256">
    <property type="protein sequence ID" value="KRT83443.1"/>
    <property type="molecule type" value="Genomic_DNA"/>
</dbReference>
<dbReference type="GO" id="GO:0110031">
    <property type="term" value="P:negative regulation of G2/MI transition of meiotic cell cycle"/>
    <property type="evidence" value="ECO:0007669"/>
    <property type="project" value="TreeGrafter"/>
</dbReference>
<evidence type="ECO:0000256" key="2">
    <source>
        <dbReference type="ARBA" id="ARBA00022527"/>
    </source>
</evidence>
<keyword evidence="8" id="KW-0460">Magnesium</keyword>
<evidence type="ECO:0000256" key="5">
    <source>
        <dbReference type="ARBA" id="ARBA00022741"/>
    </source>
</evidence>
<dbReference type="SUPFAM" id="SSF56112">
    <property type="entry name" value="Protein kinase-like (PK-like)"/>
    <property type="match status" value="1"/>
</dbReference>
<keyword evidence="2 14" id="KW-0723">Serine/threonine-protein kinase</keyword>
<dbReference type="InterPro" id="IPR000719">
    <property type="entry name" value="Prot_kinase_dom"/>
</dbReference>
<comment type="caution">
    <text evidence="16">The sequence shown here is derived from an EMBL/GenBank/DDBJ whole genome shotgun (WGS) entry which is preliminary data.</text>
</comment>
<dbReference type="InterPro" id="IPR011009">
    <property type="entry name" value="Kinase-like_dom_sf"/>
</dbReference>
<evidence type="ECO:0000256" key="4">
    <source>
        <dbReference type="ARBA" id="ARBA00022723"/>
    </source>
</evidence>
<evidence type="ECO:0000256" key="12">
    <source>
        <dbReference type="ARBA" id="ARBA00048679"/>
    </source>
</evidence>
<accession>A0A0T6B7W2</accession>
<dbReference type="OrthoDB" id="5337378at2759"/>
<evidence type="ECO:0000256" key="14">
    <source>
        <dbReference type="RuleBase" id="RU000304"/>
    </source>
</evidence>
<proteinExistence type="inferred from homology"/>
<gene>
    <name evidence="16" type="ORF">AMK59_4586</name>
</gene>
<evidence type="ECO:0000313" key="17">
    <source>
        <dbReference type="Proteomes" id="UP000051574"/>
    </source>
</evidence>
<feature type="binding site" evidence="13">
    <location>
        <position position="150"/>
    </location>
    <ligand>
        <name>ATP</name>
        <dbReference type="ChEBI" id="CHEBI:30616"/>
    </ligand>
</feature>
<comment type="similarity">
    <text evidence="10">Belongs to the protein kinase superfamily. Ser/Thr protein kinase family. GCN2 subfamily.</text>
</comment>
<dbReference type="GO" id="GO:0005524">
    <property type="term" value="F:ATP binding"/>
    <property type="evidence" value="ECO:0007669"/>
    <property type="project" value="UniProtKB-UniRule"/>
</dbReference>
<evidence type="ECO:0000256" key="6">
    <source>
        <dbReference type="ARBA" id="ARBA00022777"/>
    </source>
</evidence>
<keyword evidence="9" id="KW-0131">Cell cycle</keyword>
<keyword evidence="6 16" id="KW-0418">Kinase</keyword>
<comment type="catalytic activity">
    <reaction evidence="11">
        <text>L-threonyl-[protein] + ATP = O-phospho-L-threonyl-[protein] + ADP + H(+)</text>
        <dbReference type="Rhea" id="RHEA:46608"/>
        <dbReference type="Rhea" id="RHEA-COMP:11060"/>
        <dbReference type="Rhea" id="RHEA-COMP:11605"/>
        <dbReference type="ChEBI" id="CHEBI:15378"/>
        <dbReference type="ChEBI" id="CHEBI:30013"/>
        <dbReference type="ChEBI" id="CHEBI:30616"/>
        <dbReference type="ChEBI" id="CHEBI:61977"/>
        <dbReference type="ChEBI" id="CHEBI:456216"/>
        <dbReference type="EC" id="2.7.11.1"/>
    </reaction>
</comment>